<sequence>MESLLRLFPATLSPDIHVRRASEQELVRLEGQPGMLSASLQIVASPDADATIRQAAAIYVKNRISRAWDTSLPRGATESPHVPEEDKSVVRVALLPTIASVPPTLRVHVASALFSIVRSDFPAHWPTLLDEIVQRLTSGQEAEMYAGLRALLETVRAFRFSDTDTKLEQVVLRTFPVLLQMTNALIDAPPSNLSAVGEMVYYTMKVYKTSLALTLTKHQQSNESIVPWGTLMLRIVQQPVNVDGDEETKEKAPWWKAKKWAFYALNRLFARYGIPSQLSASMKSCKPFAETFLHNFAPEILKAYLHTADAMVSQQLWVSRPVVRHLLTFFTECLKPKSMWLLLRPHMQQIIETLVYPRLCFSDEDEELWETDPVDFVRMRADPLGEMGTTSSVASALLHTAVARRTASMLEPTLQFILQVVNAYAAGQCAPRQMYGALRMCITICQSMVHHESVQHQLDEFFAQHVLPALQSPHAFLRLGACAAIQTFDHAGMKWTSSEHLEAAFRGVMECMMDAELPVRVQAAEAIGELVAHDEVHNAMAPNAGRLMQELLKLSDETDLDVLMTTQEKIVNHFAEELLPFSVQLTQQMAQSYMRLVQDNLAGGDTDADGVHAFRMDQGEEDKYFAAVGCLSTMYQMVTTAESRPEILAELENVLLPVVAYTIESETIDLYDDCFQLTDVLTYYQKRISPGMWNIFALMYKSFKSSGMDYLSEMIGTLDNCASYGTAVLQEKPEYRHMLLDIFHTAMTHDQLVVSDRVAACQIGEVILLLLRGYVDEAVPSMMATLLPFTQKSDEAPSFLLRKWAILVLLEAVYYNASLALQVLESHGATSALFSAALPMLSKCRRVHECKVAIVALLSLLSLDPASVPETLQAGYPHLLGALVTQLALLPKLVAQRKELSKALDQGYDVDDEDGVLAEFDDDADVEEDDNDYLELLAQEAVRLRTRVSAVDEGGDLDDLDEFDDDDEMAYESPLEGVPVYEPFRTVIQQLRQNTALFQRLTEGLSEAQQRDMQQALELVDGEDTGATMSS</sequence>
<dbReference type="InterPro" id="IPR001494">
    <property type="entry name" value="Importin-beta_N"/>
</dbReference>
<evidence type="ECO:0000256" key="5">
    <source>
        <dbReference type="ARBA" id="ARBA00022927"/>
    </source>
</evidence>
<accession>A0AAF0J431</accession>
<evidence type="ECO:0000256" key="2">
    <source>
        <dbReference type="ARBA" id="ARBA00004496"/>
    </source>
</evidence>
<feature type="domain" description="Importin N-terminal" evidence="7">
    <location>
        <begin position="22"/>
        <end position="100"/>
    </location>
</feature>
<protein>
    <submittedName>
        <fullName evidence="8">Nonsense-mediated mRNA decay protein 5</fullName>
    </submittedName>
</protein>
<dbReference type="SUPFAM" id="SSF48371">
    <property type="entry name" value="ARM repeat"/>
    <property type="match status" value="1"/>
</dbReference>
<keyword evidence="4" id="KW-0963">Cytoplasm</keyword>
<keyword evidence="3" id="KW-0813">Transport</keyword>
<dbReference type="Pfam" id="PF08506">
    <property type="entry name" value="Cse1"/>
    <property type="match status" value="1"/>
</dbReference>
<evidence type="ECO:0000256" key="6">
    <source>
        <dbReference type="ARBA" id="ARBA00023242"/>
    </source>
</evidence>
<keyword evidence="9" id="KW-1185">Reference proteome</keyword>
<keyword evidence="6" id="KW-0539">Nucleus</keyword>
<dbReference type="SMART" id="SM00913">
    <property type="entry name" value="IBN_N"/>
    <property type="match status" value="1"/>
</dbReference>
<name>A0AAF0J431_9BASI</name>
<keyword evidence="5" id="KW-0653">Protein transport</keyword>
<evidence type="ECO:0000256" key="4">
    <source>
        <dbReference type="ARBA" id="ARBA00022490"/>
    </source>
</evidence>
<dbReference type="InterPro" id="IPR011989">
    <property type="entry name" value="ARM-like"/>
</dbReference>
<dbReference type="EMBL" id="CP119899">
    <property type="protein sequence ID" value="WFD28806.1"/>
    <property type="molecule type" value="Genomic_DNA"/>
</dbReference>
<dbReference type="Gene3D" id="1.25.10.10">
    <property type="entry name" value="Leucine-rich Repeat Variant"/>
    <property type="match status" value="1"/>
</dbReference>
<dbReference type="PANTHER" id="PTHR10997">
    <property type="entry name" value="IMPORTIN-7, 8, 11"/>
    <property type="match status" value="1"/>
</dbReference>
<dbReference type="Pfam" id="PF03810">
    <property type="entry name" value="IBN_N"/>
    <property type="match status" value="1"/>
</dbReference>
<evidence type="ECO:0000313" key="9">
    <source>
        <dbReference type="Proteomes" id="UP001213623"/>
    </source>
</evidence>
<organism evidence="8 9">
    <name type="scientific">Malassezia nana</name>
    <dbReference type="NCBI Taxonomy" id="180528"/>
    <lineage>
        <taxon>Eukaryota</taxon>
        <taxon>Fungi</taxon>
        <taxon>Dikarya</taxon>
        <taxon>Basidiomycota</taxon>
        <taxon>Ustilaginomycotina</taxon>
        <taxon>Malasseziomycetes</taxon>
        <taxon>Malasseziales</taxon>
        <taxon>Malasseziaceae</taxon>
        <taxon>Malassezia</taxon>
    </lineage>
</organism>
<evidence type="ECO:0000256" key="3">
    <source>
        <dbReference type="ARBA" id="ARBA00022448"/>
    </source>
</evidence>
<dbReference type="PANTHER" id="PTHR10997:SF18">
    <property type="entry name" value="D-IMPORTIN 7_RANBP7"/>
    <property type="match status" value="1"/>
</dbReference>
<dbReference type="GO" id="GO:0031267">
    <property type="term" value="F:small GTPase binding"/>
    <property type="evidence" value="ECO:0007669"/>
    <property type="project" value="InterPro"/>
</dbReference>
<dbReference type="GO" id="GO:0005829">
    <property type="term" value="C:cytosol"/>
    <property type="evidence" value="ECO:0007669"/>
    <property type="project" value="TreeGrafter"/>
</dbReference>
<dbReference type="InterPro" id="IPR013713">
    <property type="entry name" value="XPO2_central"/>
</dbReference>
<evidence type="ECO:0000259" key="7">
    <source>
        <dbReference type="PROSITE" id="PS50166"/>
    </source>
</evidence>
<proteinExistence type="predicted"/>
<dbReference type="GO" id="GO:0005635">
    <property type="term" value="C:nuclear envelope"/>
    <property type="evidence" value="ECO:0007669"/>
    <property type="project" value="TreeGrafter"/>
</dbReference>
<evidence type="ECO:0000256" key="1">
    <source>
        <dbReference type="ARBA" id="ARBA00004123"/>
    </source>
</evidence>
<dbReference type="Proteomes" id="UP001213623">
    <property type="component" value="Chromosome 8"/>
</dbReference>
<dbReference type="AlphaFoldDB" id="A0AAF0J431"/>
<evidence type="ECO:0000313" key="8">
    <source>
        <dbReference type="EMBL" id="WFD28806.1"/>
    </source>
</evidence>
<dbReference type="InterPro" id="IPR016024">
    <property type="entry name" value="ARM-type_fold"/>
</dbReference>
<reference evidence="8" key="1">
    <citation type="submission" date="2023-03" db="EMBL/GenBank/DDBJ databases">
        <title>Mating type loci evolution in Malassezia.</title>
        <authorList>
            <person name="Coelho M.A."/>
        </authorList>
    </citation>
    <scope>NUCLEOTIDE SEQUENCE</scope>
    <source>
        <strain evidence="8">CBS 9557</strain>
    </source>
</reference>
<dbReference type="PROSITE" id="PS50166">
    <property type="entry name" value="IMPORTIN_B_NT"/>
    <property type="match status" value="1"/>
</dbReference>
<dbReference type="GO" id="GO:0006606">
    <property type="term" value="P:protein import into nucleus"/>
    <property type="evidence" value="ECO:0007669"/>
    <property type="project" value="TreeGrafter"/>
</dbReference>
<comment type="subcellular location">
    <subcellularLocation>
        <location evidence="2">Cytoplasm</location>
    </subcellularLocation>
    <subcellularLocation>
        <location evidence="1">Nucleus</location>
    </subcellularLocation>
</comment>
<gene>
    <name evidence="8" type="primary">NMD5</name>
    <name evidence="8" type="ORF">MNAN1_003821</name>
</gene>